<dbReference type="GO" id="GO:0005524">
    <property type="term" value="F:ATP binding"/>
    <property type="evidence" value="ECO:0007669"/>
    <property type="project" value="UniProtKB-KW"/>
</dbReference>
<evidence type="ECO:0000256" key="12">
    <source>
        <dbReference type="ARBA" id="ARBA00022777"/>
    </source>
</evidence>
<feature type="domain" description="Phosphoribulokinase/uridine kinase" evidence="17">
    <location>
        <begin position="64"/>
        <end position="253"/>
    </location>
</feature>
<dbReference type="UniPathway" id="UPA00579">
    <property type="reaction ID" value="UER00640"/>
</dbReference>
<keyword evidence="14" id="KW-0511">Multifunctional enzyme</keyword>
<dbReference type="CDD" id="cd06223">
    <property type="entry name" value="PRTases_typeI"/>
    <property type="match status" value="1"/>
</dbReference>
<reference evidence="19 20" key="1">
    <citation type="journal article" date="2019" name="Genome Biol. Evol.">
        <title>The Rhododendron genome and chromosomal organization provide insight into shared whole-genome duplications across the heath family (Ericaceae).</title>
        <authorList>
            <person name="Soza V.L."/>
            <person name="Lindsley D."/>
            <person name="Waalkes A."/>
            <person name="Ramage E."/>
            <person name="Patwardhan R.P."/>
            <person name="Burton J.N."/>
            <person name="Adey A."/>
            <person name="Kumar A."/>
            <person name="Qiu R."/>
            <person name="Shendure J."/>
            <person name="Hall B."/>
        </authorList>
    </citation>
    <scope>NUCLEOTIDE SEQUENCE [LARGE SCALE GENOMIC DNA]</scope>
    <source>
        <strain evidence="19">RSF 1966-606</strain>
    </source>
</reference>
<evidence type="ECO:0000313" key="20">
    <source>
        <dbReference type="Proteomes" id="UP000428333"/>
    </source>
</evidence>
<dbReference type="NCBIfam" id="NF004018">
    <property type="entry name" value="PRK05480.1"/>
    <property type="match status" value="1"/>
</dbReference>
<feature type="domain" description="Phosphoribosyltransferase" evidence="18">
    <location>
        <begin position="337"/>
        <end position="466"/>
    </location>
</feature>
<dbReference type="SUPFAM" id="SSF53271">
    <property type="entry name" value="PRTase-like"/>
    <property type="match status" value="1"/>
</dbReference>
<dbReference type="GO" id="GO:0005525">
    <property type="term" value="F:GTP binding"/>
    <property type="evidence" value="ECO:0007669"/>
    <property type="project" value="UniProtKB-KW"/>
</dbReference>
<accession>A0A6A4MES9</accession>
<comment type="similarity">
    <text evidence="7">In the C-terminal section; belongs to the UPRTase family.</text>
</comment>
<evidence type="ECO:0000256" key="14">
    <source>
        <dbReference type="ARBA" id="ARBA00023268"/>
    </source>
</evidence>
<dbReference type="FunFam" id="3.40.50.300:FF:000339">
    <property type="entry name" value="Uridine kinase"/>
    <property type="match status" value="1"/>
</dbReference>
<dbReference type="GO" id="GO:0016757">
    <property type="term" value="F:glycosyltransferase activity"/>
    <property type="evidence" value="ECO:0007669"/>
    <property type="project" value="UniProtKB-KW"/>
</dbReference>
<keyword evidence="20" id="KW-1185">Reference proteome</keyword>
<proteinExistence type="inferred from homology"/>
<comment type="pathway">
    <text evidence="4">Pyrimidine metabolism; UMP biosynthesis via salvage pathway; UMP from uracil: step 1/1.</text>
</comment>
<dbReference type="NCBIfam" id="TIGR00235">
    <property type="entry name" value="udk"/>
    <property type="match status" value="1"/>
</dbReference>
<dbReference type="UniPathway" id="UPA00574">
    <property type="reaction ID" value="UER00637"/>
</dbReference>
<evidence type="ECO:0000256" key="13">
    <source>
        <dbReference type="ARBA" id="ARBA00023134"/>
    </source>
</evidence>
<keyword evidence="11 15" id="KW-0547">Nucleotide-binding</keyword>
<comment type="caution">
    <text evidence="19">The sequence shown here is derived from an EMBL/GenBank/DDBJ whole genome shotgun (WGS) entry which is preliminary data.</text>
</comment>
<dbReference type="EC" id="2.7.1.48" evidence="15"/>
<evidence type="ECO:0000256" key="6">
    <source>
        <dbReference type="ARBA" id="ARBA00009516"/>
    </source>
</evidence>
<evidence type="ECO:0000256" key="8">
    <source>
        <dbReference type="ARBA" id="ARBA00022533"/>
    </source>
</evidence>
<keyword evidence="15" id="KW-0067">ATP-binding</keyword>
<evidence type="ECO:0000259" key="18">
    <source>
        <dbReference type="Pfam" id="PF14681"/>
    </source>
</evidence>
<evidence type="ECO:0000256" key="4">
    <source>
        <dbReference type="ARBA" id="ARBA00005180"/>
    </source>
</evidence>
<dbReference type="InterPro" id="IPR000764">
    <property type="entry name" value="Uridine_kinase-like"/>
</dbReference>
<evidence type="ECO:0000313" key="19">
    <source>
        <dbReference type="EMBL" id="KAE9466381.1"/>
    </source>
</evidence>
<dbReference type="Pfam" id="PF14681">
    <property type="entry name" value="UPRTase"/>
    <property type="match status" value="2"/>
</dbReference>
<evidence type="ECO:0000256" key="1">
    <source>
        <dbReference type="ARBA" id="ARBA00001946"/>
    </source>
</evidence>
<dbReference type="InterPro" id="IPR027417">
    <property type="entry name" value="P-loop_NTPase"/>
</dbReference>
<dbReference type="Pfam" id="PF00485">
    <property type="entry name" value="PRK"/>
    <property type="match status" value="1"/>
</dbReference>
<keyword evidence="13" id="KW-0342">GTP-binding</keyword>
<dbReference type="PANTHER" id="PTHR10285">
    <property type="entry name" value="URIDINE KINASE"/>
    <property type="match status" value="1"/>
</dbReference>
<dbReference type="InterPro" id="IPR000836">
    <property type="entry name" value="PRTase_dom"/>
</dbReference>
<dbReference type="GO" id="GO:0044211">
    <property type="term" value="P:CTP salvage"/>
    <property type="evidence" value="ECO:0007669"/>
    <property type="project" value="UniProtKB-UniPathway"/>
</dbReference>
<comment type="pathway">
    <text evidence="3 15">Pyrimidine metabolism; CTP biosynthesis via salvage pathway; CTP from cytidine: step 1/3.</text>
</comment>
<comment type="similarity">
    <text evidence="15">Belongs to the uridine kinase family.</text>
</comment>
<evidence type="ECO:0000256" key="11">
    <source>
        <dbReference type="ARBA" id="ARBA00022741"/>
    </source>
</evidence>
<comment type="similarity">
    <text evidence="5">In the N-terminal section; belongs to the uridine kinase family.</text>
</comment>
<evidence type="ECO:0000256" key="7">
    <source>
        <dbReference type="ARBA" id="ARBA00010723"/>
    </source>
</evidence>
<dbReference type="Gene3D" id="3.40.50.300">
    <property type="entry name" value="P-loop containing nucleotide triphosphate hydrolases"/>
    <property type="match status" value="1"/>
</dbReference>
<dbReference type="InterPro" id="IPR029057">
    <property type="entry name" value="PRTase-like"/>
</dbReference>
<comment type="pathway">
    <text evidence="2 15">Pyrimidine metabolism; UMP biosynthesis via salvage pathway; UMP from uridine: step 1/1.</text>
</comment>
<evidence type="ECO:0000256" key="2">
    <source>
        <dbReference type="ARBA" id="ARBA00004690"/>
    </source>
</evidence>
<comment type="catalytic activity">
    <reaction evidence="15">
        <text>uridine + ATP = UMP + ADP + H(+)</text>
        <dbReference type="Rhea" id="RHEA:16825"/>
        <dbReference type="ChEBI" id="CHEBI:15378"/>
        <dbReference type="ChEBI" id="CHEBI:16704"/>
        <dbReference type="ChEBI" id="CHEBI:30616"/>
        <dbReference type="ChEBI" id="CHEBI:57865"/>
        <dbReference type="ChEBI" id="CHEBI:456216"/>
        <dbReference type="EC" id="2.7.1.48"/>
    </reaction>
</comment>
<organism evidence="19 20">
    <name type="scientific">Rhododendron williamsianum</name>
    <dbReference type="NCBI Taxonomy" id="262921"/>
    <lineage>
        <taxon>Eukaryota</taxon>
        <taxon>Viridiplantae</taxon>
        <taxon>Streptophyta</taxon>
        <taxon>Embryophyta</taxon>
        <taxon>Tracheophyta</taxon>
        <taxon>Spermatophyta</taxon>
        <taxon>Magnoliopsida</taxon>
        <taxon>eudicotyledons</taxon>
        <taxon>Gunneridae</taxon>
        <taxon>Pentapetalae</taxon>
        <taxon>asterids</taxon>
        <taxon>Ericales</taxon>
        <taxon>Ericaceae</taxon>
        <taxon>Ericoideae</taxon>
        <taxon>Rhodoreae</taxon>
        <taxon>Rhododendron</taxon>
    </lineage>
</organism>
<dbReference type="EMBL" id="QEFC01000092">
    <property type="protein sequence ID" value="KAE9466381.1"/>
    <property type="molecule type" value="Genomic_DNA"/>
</dbReference>
<feature type="region of interest" description="Disordered" evidence="16">
    <location>
        <begin position="40"/>
        <end position="63"/>
    </location>
</feature>
<dbReference type="AlphaFoldDB" id="A0A6A4MES9"/>
<dbReference type="Gene3D" id="3.40.50.2020">
    <property type="match status" value="1"/>
</dbReference>
<gene>
    <name evidence="19" type="ORF">C3L33_01698</name>
</gene>
<dbReference type="SUPFAM" id="SSF52540">
    <property type="entry name" value="P-loop containing nucleoside triphosphate hydrolases"/>
    <property type="match status" value="1"/>
</dbReference>
<keyword evidence="12 15" id="KW-0418">Kinase</keyword>
<sequence length="468" mass="52238">MPEEITPIDIAMEAASGPHFSGLRLDGGLLSTSPSSRRSLTIPAFSSPSSSTPADSNSPKRPFVIGVSGGTASGKTTVCDMIIQQLHDHRVVLVNQDSFYRGLTAEEAGRVHEYNFDHPDAFDTEQLLECAEKLRCGQCVQVPIYDFKKHRRSSESFRQVNASDVIILEGILVFHDARVRNLMNMKIFVDTDADVRLARRIRRDTVERGRDIDSVLEQASLYAKFVKPAFDDFVLPSKKYADVIIPRGGDNHVAIDLIVQHIHTKLGQHDLCKVYPNVFVIQSTFQIRGMHTLIRDRDISKHDFVFYSDRLIRLVVEHGLGHLPFTEKQVVTPTGIGESMENALRACCKGIKIGKILIHRDGDDGKQQLIYEKLPKDISERHVLLLDPVLATGNSANQAIELLIQKGVPESHIIFLNLISAPEGIQCVCKRFPSLKIVTSEIDAALNEEFRVVPGMGEFGDRYFGTDD</sequence>
<comment type="catalytic activity">
    <reaction evidence="15">
        <text>cytidine + ATP = CMP + ADP + H(+)</text>
        <dbReference type="Rhea" id="RHEA:24674"/>
        <dbReference type="ChEBI" id="CHEBI:15378"/>
        <dbReference type="ChEBI" id="CHEBI:17562"/>
        <dbReference type="ChEBI" id="CHEBI:30616"/>
        <dbReference type="ChEBI" id="CHEBI:60377"/>
        <dbReference type="ChEBI" id="CHEBI:456216"/>
        <dbReference type="EC" id="2.7.1.48"/>
    </reaction>
</comment>
<evidence type="ECO:0000256" key="5">
    <source>
        <dbReference type="ARBA" id="ARBA00008173"/>
    </source>
</evidence>
<dbReference type="InterPro" id="IPR006083">
    <property type="entry name" value="PRK/URK"/>
</dbReference>
<evidence type="ECO:0000256" key="9">
    <source>
        <dbReference type="ARBA" id="ARBA00022676"/>
    </source>
</evidence>
<dbReference type="GO" id="GO:0004849">
    <property type="term" value="F:uridine kinase activity"/>
    <property type="evidence" value="ECO:0007669"/>
    <property type="project" value="UniProtKB-EC"/>
</dbReference>
<keyword evidence="8" id="KW-0021">Allosteric enzyme</keyword>
<dbReference type="GO" id="GO:0044206">
    <property type="term" value="P:UMP salvage"/>
    <property type="evidence" value="ECO:0007669"/>
    <property type="project" value="UniProtKB-UniPathway"/>
</dbReference>
<keyword evidence="9" id="KW-0328">Glycosyltransferase</keyword>
<keyword evidence="10 15" id="KW-0808">Transferase</keyword>
<protein>
    <recommendedName>
        <fullName evidence="15">Uridine kinase</fullName>
        <ecNumber evidence="15">2.7.1.48</ecNumber>
    </recommendedName>
</protein>
<evidence type="ECO:0000256" key="3">
    <source>
        <dbReference type="ARBA" id="ARBA00004784"/>
    </source>
</evidence>
<dbReference type="CDD" id="cd02023">
    <property type="entry name" value="UMPK"/>
    <property type="match status" value="1"/>
</dbReference>
<comment type="similarity">
    <text evidence="6">Belongs to the UPRTase family.</text>
</comment>
<comment type="cofactor">
    <cofactor evidence="1">
        <name>Mg(2+)</name>
        <dbReference type="ChEBI" id="CHEBI:18420"/>
    </cofactor>
</comment>
<dbReference type="Proteomes" id="UP000428333">
    <property type="component" value="Linkage Group LG01"/>
</dbReference>
<feature type="non-terminal residue" evidence="19">
    <location>
        <position position="1"/>
    </location>
</feature>
<evidence type="ECO:0000259" key="17">
    <source>
        <dbReference type="Pfam" id="PF00485"/>
    </source>
</evidence>
<dbReference type="OrthoDB" id="106623at2759"/>
<feature type="compositionally biased region" description="Low complexity" evidence="16">
    <location>
        <begin position="40"/>
        <end position="59"/>
    </location>
</feature>
<name>A0A6A4MES9_9ERIC</name>
<evidence type="ECO:0000256" key="10">
    <source>
        <dbReference type="ARBA" id="ARBA00022679"/>
    </source>
</evidence>
<evidence type="ECO:0000256" key="15">
    <source>
        <dbReference type="RuleBase" id="RU003825"/>
    </source>
</evidence>
<evidence type="ECO:0000256" key="16">
    <source>
        <dbReference type="SAM" id="MobiDB-lite"/>
    </source>
</evidence>
<dbReference type="PRINTS" id="PR00988">
    <property type="entry name" value="URIDINKINASE"/>
</dbReference>
<feature type="domain" description="Phosphoribosyltransferase" evidence="18">
    <location>
        <begin position="283"/>
        <end position="335"/>
    </location>
</feature>
<dbReference type="FunFam" id="3.40.50.2020:FF:000023">
    <property type="entry name" value="Probable uracil phosphoribosyltransferase"/>
    <property type="match status" value="1"/>
</dbReference>